<dbReference type="OrthoDB" id="5525831at2"/>
<dbReference type="STRING" id="1166337.SAMN05192580_3639"/>
<evidence type="ECO:0000313" key="1">
    <source>
        <dbReference type="EMBL" id="SFS11810.1"/>
    </source>
</evidence>
<protein>
    <recommendedName>
        <fullName evidence="3">SAM-dependent methyltransferase</fullName>
    </recommendedName>
</protein>
<dbReference type="Proteomes" id="UP000198824">
    <property type="component" value="Unassembled WGS sequence"/>
</dbReference>
<dbReference type="AlphaFoldDB" id="A0A1I6M7W2"/>
<dbReference type="InterPro" id="IPR010342">
    <property type="entry name" value="DUF938"/>
</dbReference>
<dbReference type="Gene3D" id="3.40.50.150">
    <property type="entry name" value="Vaccinia Virus protein VP39"/>
    <property type="match status" value="1"/>
</dbReference>
<dbReference type="Pfam" id="PF06080">
    <property type="entry name" value="DUF938"/>
    <property type="match status" value="1"/>
</dbReference>
<gene>
    <name evidence="1" type="ORF">SAMN05192580_3639</name>
</gene>
<dbReference type="RefSeq" id="WP_093316812.1">
    <property type="nucleotide sequence ID" value="NZ_FOZG01000003.1"/>
</dbReference>
<dbReference type="PANTHER" id="PTHR20974:SF0">
    <property type="entry name" value="UPF0585 PROTEIN CG18661"/>
    <property type="match status" value="1"/>
</dbReference>
<dbReference type="InterPro" id="IPR029063">
    <property type="entry name" value="SAM-dependent_MTases_sf"/>
</dbReference>
<name>A0A1I6M7W2_9SPHN</name>
<dbReference type="PANTHER" id="PTHR20974">
    <property type="entry name" value="UPF0585 PROTEIN CG18661"/>
    <property type="match status" value="1"/>
</dbReference>
<organism evidence="1 2">
    <name type="scientific">Sphingomonas jatrophae</name>
    <dbReference type="NCBI Taxonomy" id="1166337"/>
    <lineage>
        <taxon>Bacteria</taxon>
        <taxon>Pseudomonadati</taxon>
        <taxon>Pseudomonadota</taxon>
        <taxon>Alphaproteobacteria</taxon>
        <taxon>Sphingomonadales</taxon>
        <taxon>Sphingomonadaceae</taxon>
        <taxon>Sphingomonas</taxon>
    </lineage>
</organism>
<accession>A0A1I6M7W2</accession>
<proteinExistence type="predicted"/>
<dbReference type="EMBL" id="FOZG01000003">
    <property type="protein sequence ID" value="SFS11810.1"/>
    <property type="molecule type" value="Genomic_DNA"/>
</dbReference>
<reference evidence="1 2" key="1">
    <citation type="submission" date="2016-10" db="EMBL/GenBank/DDBJ databases">
        <authorList>
            <person name="de Groot N.N."/>
        </authorList>
    </citation>
    <scope>NUCLEOTIDE SEQUENCE [LARGE SCALE GENOMIC DNA]</scope>
    <source>
        <strain evidence="1 2">S5-249</strain>
    </source>
</reference>
<evidence type="ECO:0000313" key="2">
    <source>
        <dbReference type="Proteomes" id="UP000198824"/>
    </source>
</evidence>
<dbReference type="SUPFAM" id="SSF53335">
    <property type="entry name" value="S-adenosyl-L-methionine-dependent methyltransferases"/>
    <property type="match status" value="1"/>
</dbReference>
<keyword evidence="2" id="KW-1185">Reference proteome</keyword>
<evidence type="ECO:0008006" key="3">
    <source>
        <dbReference type="Google" id="ProtNLM"/>
    </source>
</evidence>
<sequence>MSRDTDQRRSSPAAQRNAGPLLAVLRQVLPPSGTVLEIASGTGEHAVHFARALPGLRWQPSDPSADARASIAAWAAAERLPNLLPPLALDAAAEDWLDGPVAAILCVNMVHISPWAATEGLMRGAARLLPAGGPLILYGPYRRDGVPTAASNEAFDADLRRRDARWGLRRLEDVVTLAGEHGLTLSRVVEMPANNLTVVLHRRPDGETGSALPVS</sequence>